<keyword evidence="1" id="KW-0812">Transmembrane</keyword>
<keyword evidence="1" id="KW-1133">Transmembrane helix</keyword>
<proteinExistence type="predicted"/>
<keyword evidence="1" id="KW-0472">Membrane</keyword>
<feature type="transmembrane region" description="Helical" evidence="1">
    <location>
        <begin position="90"/>
        <end position="115"/>
    </location>
</feature>
<evidence type="ECO:0000259" key="2">
    <source>
        <dbReference type="Pfam" id="PF03703"/>
    </source>
</evidence>
<dbReference type="Pfam" id="PF03703">
    <property type="entry name" value="bPH_2"/>
    <property type="match status" value="1"/>
</dbReference>
<dbReference type="PANTHER" id="PTHR35688">
    <property type="entry name" value="NAD(P)-LINKED OXIDOREDUCTASE SUPERFAMILY PROTEIN"/>
    <property type="match status" value="1"/>
</dbReference>
<comment type="caution">
    <text evidence="3">The sequence shown here is derived from an EMBL/GenBank/DDBJ whole genome shotgun (WGS) entry which is preliminary data.</text>
</comment>
<dbReference type="InterPro" id="IPR005182">
    <property type="entry name" value="YdbS-like_PH"/>
</dbReference>
<protein>
    <recommendedName>
        <fullName evidence="2">YdbS-like PH domain-containing protein</fullName>
    </recommendedName>
</protein>
<dbReference type="AlphaFoldDB" id="A0AAV9ITR5"/>
<evidence type="ECO:0000313" key="4">
    <source>
        <dbReference type="Proteomes" id="UP001301350"/>
    </source>
</evidence>
<reference evidence="3 4" key="1">
    <citation type="submission" date="2022-07" db="EMBL/GenBank/DDBJ databases">
        <title>Genome-wide signatures of adaptation to extreme environments.</title>
        <authorList>
            <person name="Cho C.H."/>
            <person name="Yoon H.S."/>
        </authorList>
    </citation>
    <scope>NUCLEOTIDE SEQUENCE [LARGE SCALE GENOMIC DNA]</scope>
    <source>
        <strain evidence="3 4">DBV 063 E5</strain>
    </source>
</reference>
<evidence type="ECO:0000256" key="1">
    <source>
        <dbReference type="SAM" id="Phobius"/>
    </source>
</evidence>
<keyword evidence="4" id="KW-1185">Reference proteome</keyword>
<sequence length="208" mass="23340">MAVRTDVPAFLPTAAGFRLRKQSGARRAAVCSPRPTGFPVSGRAVRGRLGRAQPLVSGYGRPSSSKKLPKKEKLEAEEVFYDGPPSWTELIIPAVSVLTVIGILPFTSAVLRRFWVRYRITSRRIRVQSGYRGRREAEVVYRDIKEVRYVRRFGGSAADFVLFLRDGAKLELRAVPNFRTTYDYIMARVDHQAPDASPPGEPQGFQKT</sequence>
<gene>
    <name evidence="3" type="ORF">CDCA_CDCA04G1273</name>
</gene>
<name>A0AAV9ITR5_CYACA</name>
<accession>A0AAV9ITR5</accession>
<feature type="domain" description="YdbS-like PH" evidence="2">
    <location>
        <begin position="113"/>
        <end position="185"/>
    </location>
</feature>
<organism evidence="3 4">
    <name type="scientific">Cyanidium caldarium</name>
    <name type="common">Red alga</name>
    <dbReference type="NCBI Taxonomy" id="2771"/>
    <lineage>
        <taxon>Eukaryota</taxon>
        <taxon>Rhodophyta</taxon>
        <taxon>Bangiophyceae</taxon>
        <taxon>Cyanidiales</taxon>
        <taxon>Cyanidiaceae</taxon>
        <taxon>Cyanidium</taxon>
    </lineage>
</organism>
<dbReference type="PANTHER" id="PTHR35688:SF2">
    <property type="entry name" value="NAD(P)-LINKED OXIDOREDUCTASE SUPERFAMILY PROTEIN"/>
    <property type="match status" value="1"/>
</dbReference>
<dbReference type="EMBL" id="JANCYW010000004">
    <property type="protein sequence ID" value="KAK4535248.1"/>
    <property type="molecule type" value="Genomic_DNA"/>
</dbReference>
<evidence type="ECO:0000313" key="3">
    <source>
        <dbReference type="EMBL" id="KAK4535248.1"/>
    </source>
</evidence>
<dbReference type="Proteomes" id="UP001301350">
    <property type="component" value="Unassembled WGS sequence"/>
</dbReference>